<comment type="catalytic activity">
    <reaction evidence="7">
        <text>a 1,2-diacyl-sn-glycero-3-phosphocholine + H2O = a 1-acyl-sn-glycero-3-phosphocholine + a fatty acid + H(+)</text>
        <dbReference type="Rhea" id="RHEA:15801"/>
        <dbReference type="ChEBI" id="CHEBI:15377"/>
        <dbReference type="ChEBI" id="CHEBI:15378"/>
        <dbReference type="ChEBI" id="CHEBI:28868"/>
        <dbReference type="ChEBI" id="CHEBI:57643"/>
        <dbReference type="ChEBI" id="CHEBI:58168"/>
        <dbReference type="EC" id="3.1.1.4"/>
    </reaction>
</comment>
<comment type="subcellular location">
    <subcellularLocation>
        <location evidence="1">Cytoplasm</location>
    </subcellularLocation>
</comment>
<evidence type="ECO:0000256" key="3">
    <source>
        <dbReference type="ARBA" id="ARBA00022490"/>
    </source>
</evidence>
<dbReference type="InterPro" id="IPR000008">
    <property type="entry name" value="C2_dom"/>
</dbReference>
<dbReference type="PROSITE" id="PS51210">
    <property type="entry name" value="PLA2C"/>
    <property type="match status" value="1"/>
</dbReference>
<feature type="domain" description="PLA2c" evidence="10">
    <location>
        <begin position="258"/>
        <end position="912"/>
    </location>
</feature>
<dbReference type="InterPro" id="IPR002642">
    <property type="entry name" value="LysoPLipase_cat_dom"/>
</dbReference>
<keyword evidence="4 6" id="KW-0378">Hydrolase</keyword>
<keyword evidence="12" id="KW-1185">Reference proteome</keyword>
<dbReference type="Gene3D" id="2.60.40.150">
    <property type="entry name" value="C2 domain"/>
    <property type="match status" value="1"/>
</dbReference>
<evidence type="ECO:0000313" key="11">
    <source>
        <dbReference type="EMBL" id="CAL4060154.1"/>
    </source>
</evidence>
<dbReference type="GO" id="GO:0047498">
    <property type="term" value="F:calcium-dependent phospholipase A2 activity"/>
    <property type="evidence" value="ECO:0007669"/>
    <property type="project" value="TreeGrafter"/>
</dbReference>
<dbReference type="PANTHER" id="PTHR10728">
    <property type="entry name" value="CYTOSOLIC PHOSPHOLIPASE A2"/>
    <property type="match status" value="1"/>
</dbReference>
<feature type="region of interest" description="Disordered" evidence="8">
    <location>
        <begin position="1"/>
        <end position="61"/>
    </location>
</feature>
<evidence type="ECO:0000313" key="12">
    <source>
        <dbReference type="Proteomes" id="UP001497623"/>
    </source>
</evidence>
<evidence type="ECO:0000256" key="8">
    <source>
        <dbReference type="SAM" id="MobiDB-lite"/>
    </source>
</evidence>
<evidence type="ECO:0000256" key="7">
    <source>
        <dbReference type="RuleBase" id="RU362102"/>
    </source>
</evidence>
<keyword evidence="6 7" id="KW-0442">Lipid degradation</keyword>
<keyword evidence="5 6" id="KW-0443">Lipid metabolism</keyword>
<dbReference type="EMBL" id="CAXKWB010000274">
    <property type="protein sequence ID" value="CAL4060154.1"/>
    <property type="molecule type" value="Genomic_DNA"/>
</dbReference>
<proteinExistence type="predicted"/>
<feature type="compositionally biased region" description="Polar residues" evidence="8">
    <location>
        <begin position="23"/>
        <end position="34"/>
    </location>
</feature>
<dbReference type="SUPFAM" id="SSF49562">
    <property type="entry name" value="C2 domain (Calcium/lipid-binding domain, CaLB)"/>
    <property type="match status" value="1"/>
</dbReference>
<dbReference type="PROSITE" id="PS50004">
    <property type="entry name" value="C2"/>
    <property type="match status" value="1"/>
</dbReference>
<comment type="domain">
    <text evidence="7">The N-terminal C2 domain associates with lipid membranes upon calcium binding.</text>
</comment>
<evidence type="ECO:0000256" key="4">
    <source>
        <dbReference type="ARBA" id="ARBA00022801"/>
    </source>
</evidence>
<feature type="compositionally biased region" description="Acidic residues" evidence="8">
    <location>
        <begin position="595"/>
        <end position="608"/>
    </location>
</feature>
<dbReference type="Pfam" id="PF01735">
    <property type="entry name" value="PLA2_B"/>
    <property type="match status" value="2"/>
</dbReference>
<comment type="caution">
    <text evidence="11">The sequence shown here is derived from an EMBL/GenBank/DDBJ whole genome shotgun (WGS) entry which is preliminary data.</text>
</comment>
<reference evidence="11 12" key="1">
    <citation type="submission" date="2024-05" db="EMBL/GenBank/DDBJ databases">
        <authorList>
            <person name="Wallberg A."/>
        </authorList>
    </citation>
    <scope>NUCLEOTIDE SEQUENCE [LARGE SCALE GENOMIC DNA]</scope>
</reference>
<dbReference type="Proteomes" id="UP001497623">
    <property type="component" value="Unassembled WGS sequence"/>
</dbReference>
<feature type="compositionally biased region" description="Basic and acidic residues" evidence="8">
    <location>
        <begin position="35"/>
        <end position="53"/>
    </location>
</feature>
<dbReference type="SMART" id="SM00022">
    <property type="entry name" value="PLAc"/>
    <property type="match status" value="1"/>
</dbReference>
<evidence type="ECO:0000256" key="1">
    <source>
        <dbReference type="ARBA" id="ARBA00004496"/>
    </source>
</evidence>
<feature type="domain" description="C2" evidence="9">
    <location>
        <begin position="117"/>
        <end position="244"/>
    </location>
</feature>
<dbReference type="Gene3D" id="3.40.1090.10">
    <property type="entry name" value="Cytosolic phospholipase A2 catalytic domain"/>
    <property type="match status" value="1"/>
</dbReference>
<dbReference type="InterPro" id="IPR016035">
    <property type="entry name" value="Acyl_Trfase/lysoPLipase"/>
</dbReference>
<dbReference type="Pfam" id="PF00168">
    <property type="entry name" value="C2"/>
    <property type="match status" value="1"/>
</dbReference>
<evidence type="ECO:0000259" key="10">
    <source>
        <dbReference type="PROSITE" id="PS51210"/>
    </source>
</evidence>
<protein>
    <recommendedName>
        <fullName evidence="2 7">Phospholipase A2</fullName>
        <ecNumber evidence="2 7">3.1.1.4</ecNumber>
    </recommendedName>
</protein>
<evidence type="ECO:0000256" key="2">
    <source>
        <dbReference type="ARBA" id="ARBA00013278"/>
    </source>
</evidence>
<dbReference type="AlphaFoldDB" id="A0AAV2PJT8"/>
<keyword evidence="7" id="KW-0106">Calcium</keyword>
<name>A0AAV2PJT8_MEGNR</name>
<gene>
    <name evidence="11" type="ORF">MNOR_LOCUS1082</name>
</gene>
<sequence length="912" mass="103912">ISMYKVHTNLHEEPQKDMEDENQLTSNGSISCDKQSPHDEVDKKIADGDKTSHDGQVNEESKQIITDENKKSSVKLKKSSCTCSHDSCHPQPSSWHIACTRCVSRQRLQRKKSSIWNLNGIFDTYKTFEVEHEDCYDLKVTVHRGENISKGSRLKDAFDTPDPYIILRIPEASLNTPKRTTTEDDSTNPTWNQTFHFYLYKSPSKPYMMEISLMDENVLRDEAIDTQLFDLDCLEEGMPKDCTITFNGNSKIFITFLIQKNQKTDLRFSMSLCDDEKSYLRQRRLNVLQSMKTLLGEDGPHAESEVPTIGILGSGGGFRAMIGLSGALRALQDSGLLDCTTYLAGLSGSTWCISTLYSQDLICDNSTSQEKKNECNQETDDNIDFSNINISTEKIELKSTKNFRGSLNVKEFQKTLCVSVGKNWEWNILKMPQYLADMLSNYWKGQSLRPVSFVDIFGHLIGDVLLGKEKKHLMKLSDLQARISDGKAPFPLFSALHATDRSSDKFSEWIEFSPYEIGIGKYGTFMKTEHFGSKFFAGKLLKKFDEMPLYCLQGMWGSAFTINLKKHLRGDTSSLTEDIDEYTDESSCPNNKEDSDSDTDSDDSEGAVEDFSGRRSYLKMKKQSVDKAKRKKRSEKKNWFVSALETVGIDSSHFLNTRAVKPGRIYNPFNGLSLRYSFAKSPSTPEIDTTIDKEDGFKFADGCKFQPISQDSKKISVMDSGFAFNSPYPLLLRPQRCVDIFLSFDFSAREEDLLVSESSFRELLKAEKWAEERHIPFPPVREKIDDYLGTDLQECYVFESTNDSCVPVILHFPLVNNKFRQHKSPGSSEEELAFSEFPCFGKDSEFSTFKFNYDSKEFHQLAKVMEFNTLLHKDTIIKTMKNSIINKKQGNKLGFHEIAKILMWQKGTGKGE</sequence>
<keyword evidence="3 7" id="KW-0963">Cytoplasm</keyword>
<evidence type="ECO:0000256" key="6">
    <source>
        <dbReference type="PROSITE-ProRule" id="PRU00555"/>
    </source>
</evidence>
<accession>A0AAV2PJT8</accession>
<dbReference type="SUPFAM" id="SSF52151">
    <property type="entry name" value="FabD/lysophospholipase-like"/>
    <property type="match status" value="1"/>
</dbReference>
<evidence type="ECO:0000256" key="5">
    <source>
        <dbReference type="ARBA" id="ARBA00023098"/>
    </source>
</evidence>
<dbReference type="PANTHER" id="PTHR10728:SF40">
    <property type="entry name" value="PATATIN FAMILY PROTEIN"/>
    <property type="match status" value="1"/>
</dbReference>
<feature type="non-terminal residue" evidence="11">
    <location>
        <position position="1"/>
    </location>
</feature>
<dbReference type="GO" id="GO:0046475">
    <property type="term" value="P:glycerophospholipid catabolic process"/>
    <property type="evidence" value="ECO:0007669"/>
    <property type="project" value="TreeGrafter"/>
</dbReference>
<dbReference type="InterPro" id="IPR035892">
    <property type="entry name" value="C2_domain_sf"/>
</dbReference>
<feature type="region of interest" description="Disordered" evidence="8">
    <location>
        <begin position="579"/>
        <end position="608"/>
    </location>
</feature>
<dbReference type="GO" id="GO:0005509">
    <property type="term" value="F:calcium ion binding"/>
    <property type="evidence" value="ECO:0007669"/>
    <property type="project" value="TreeGrafter"/>
</dbReference>
<keyword evidence="7" id="KW-0479">Metal-binding</keyword>
<organism evidence="11 12">
    <name type="scientific">Meganyctiphanes norvegica</name>
    <name type="common">Northern krill</name>
    <name type="synonym">Thysanopoda norvegica</name>
    <dbReference type="NCBI Taxonomy" id="48144"/>
    <lineage>
        <taxon>Eukaryota</taxon>
        <taxon>Metazoa</taxon>
        <taxon>Ecdysozoa</taxon>
        <taxon>Arthropoda</taxon>
        <taxon>Crustacea</taxon>
        <taxon>Multicrustacea</taxon>
        <taxon>Malacostraca</taxon>
        <taxon>Eumalacostraca</taxon>
        <taxon>Eucarida</taxon>
        <taxon>Euphausiacea</taxon>
        <taxon>Euphausiidae</taxon>
        <taxon>Meganyctiphanes</taxon>
    </lineage>
</organism>
<evidence type="ECO:0000259" key="9">
    <source>
        <dbReference type="PROSITE" id="PS50004"/>
    </source>
</evidence>
<dbReference type="EC" id="3.1.1.4" evidence="2 7"/>
<dbReference type="SMART" id="SM00239">
    <property type="entry name" value="C2"/>
    <property type="match status" value="1"/>
</dbReference>
<dbReference type="GO" id="GO:0005544">
    <property type="term" value="F:calcium-dependent phospholipid binding"/>
    <property type="evidence" value="ECO:0007669"/>
    <property type="project" value="TreeGrafter"/>
</dbReference>
<dbReference type="GO" id="GO:0005829">
    <property type="term" value="C:cytosol"/>
    <property type="evidence" value="ECO:0007669"/>
    <property type="project" value="TreeGrafter"/>
</dbReference>